<dbReference type="RefSeq" id="WP_136079871.1">
    <property type="nucleotide sequence ID" value="NZ_CAAHFG010000001.1"/>
</dbReference>
<dbReference type="PANTHER" id="PTHR47099:SF1">
    <property type="entry name" value="METHYLCOBAMIDE:COM METHYLTRANSFERASE MTBA"/>
    <property type="match status" value="1"/>
</dbReference>
<name>A0A6C2U3F4_PONDE</name>
<dbReference type="Pfam" id="PF01208">
    <property type="entry name" value="URO-D"/>
    <property type="match status" value="1"/>
</dbReference>
<keyword evidence="3" id="KW-1185">Reference proteome</keyword>
<dbReference type="InterPro" id="IPR052024">
    <property type="entry name" value="Methanogen_methyltrans"/>
</dbReference>
<dbReference type="InterPro" id="IPR038071">
    <property type="entry name" value="UROD/MetE-like_sf"/>
</dbReference>
<evidence type="ECO:0000313" key="3">
    <source>
        <dbReference type="Proteomes" id="UP000366872"/>
    </source>
</evidence>
<gene>
    <name evidence="2" type="ORF">PDESU_02948</name>
</gene>
<accession>A0A6C2U3F4</accession>
<evidence type="ECO:0000259" key="1">
    <source>
        <dbReference type="Pfam" id="PF01208"/>
    </source>
</evidence>
<dbReference type="Proteomes" id="UP000366872">
    <property type="component" value="Unassembled WGS sequence"/>
</dbReference>
<proteinExistence type="predicted"/>
<dbReference type="AlphaFoldDB" id="A0A6C2U3F4"/>
<evidence type="ECO:0000313" key="2">
    <source>
        <dbReference type="EMBL" id="VGO14387.1"/>
    </source>
</evidence>
<feature type="domain" description="Uroporphyrinogen decarboxylase (URO-D)" evidence="1">
    <location>
        <begin position="119"/>
        <end position="342"/>
    </location>
</feature>
<sequence length="345" mass="38271">MNHIERFIATIERRPVDRPATWLGLPTTAAYDGLFEYFGVNNVLELSLKLDDDVLPIEMPYHSPSADAIHMALDFSSHGKLENEERTLGEHGFFEGVEDPARINDFDWPDPSNHIDPDLCRKMVDELPDDRAIMGILWSSHFQDTNAAFGMEEAMMMMYDSPEMYHAVINRCTDFYMEANRVFYEAVADKIHAVLIGNDMGSQQGLMVSPELLHEFVTPCNIRLIEQAKSYGLKVVYHSCGAVSNIIPDLIESGVDVVHPIQALAAGMEPQGLKDSYGDQVSFCGGVDAQNLLVNGTPEEVAAKVRELRNIFPTGLIISPSHEAILPDIPPANLEALMRAAKGAQ</sequence>
<dbReference type="InterPro" id="IPR000257">
    <property type="entry name" value="Uroporphyrinogen_deCOase"/>
</dbReference>
<dbReference type="GO" id="GO:0004853">
    <property type="term" value="F:uroporphyrinogen decarboxylase activity"/>
    <property type="evidence" value="ECO:0007669"/>
    <property type="project" value="InterPro"/>
</dbReference>
<organism evidence="2 3">
    <name type="scientific">Pontiella desulfatans</name>
    <dbReference type="NCBI Taxonomy" id="2750659"/>
    <lineage>
        <taxon>Bacteria</taxon>
        <taxon>Pseudomonadati</taxon>
        <taxon>Kiritimatiellota</taxon>
        <taxon>Kiritimatiellia</taxon>
        <taxon>Kiritimatiellales</taxon>
        <taxon>Pontiellaceae</taxon>
        <taxon>Pontiella</taxon>
    </lineage>
</organism>
<reference evidence="2 3" key="1">
    <citation type="submission" date="2019-04" db="EMBL/GenBank/DDBJ databases">
        <authorList>
            <person name="Van Vliet M D."/>
        </authorList>
    </citation>
    <scope>NUCLEOTIDE SEQUENCE [LARGE SCALE GENOMIC DNA]</scope>
    <source>
        <strain evidence="2 3">F1</strain>
    </source>
</reference>
<dbReference type="Gene3D" id="3.20.20.210">
    <property type="match status" value="1"/>
</dbReference>
<dbReference type="GO" id="GO:0006779">
    <property type="term" value="P:porphyrin-containing compound biosynthetic process"/>
    <property type="evidence" value="ECO:0007669"/>
    <property type="project" value="InterPro"/>
</dbReference>
<dbReference type="EMBL" id="CAAHFG010000001">
    <property type="protein sequence ID" value="VGO14387.1"/>
    <property type="molecule type" value="Genomic_DNA"/>
</dbReference>
<protein>
    <recommendedName>
        <fullName evidence="1">Uroporphyrinogen decarboxylase (URO-D) domain-containing protein</fullName>
    </recommendedName>
</protein>
<dbReference type="SUPFAM" id="SSF51726">
    <property type="entry name" value="UROD/MetE-like"/>
    <property type="match status" value="1"/>
</dbReference>
<dbReference type="PANTHER" id="PTHR47099">
    <property type="entry name" value="METHYLCOBAMIDE:COM METHYLTRANSFERASE MTBA"/>
    <property type="match status" value="1"/>
</dbReference>